<accession>A0ABS1VFF6</accession>
<dbReference type="Gene3D" id="3.30.450.180">
    <property type="match status" value="1"/>
</dbReference>
<dbReference type="EMBL" id="JAENHO010000001">
    <property type="protein sequence ID" value="MBL7253436.1"/>
    <property type="molecule type" value="Genomic_DNA"/>
</dbReference>
<evidence type="ECO:0000313" key="3">
    <source>
        <dbReference type="Proteomes" id="UP000598996"/>
    </source>
</evidence>
<evidence type="ECO:0000313" key="2">
    <source>
        <dbReference type="EMBL" id="MBL7253436.1"/>
    </source>
</evidence>
<evidence type="ECO:0000259" key="1">
    <source>
        <dbReference type="PROSITE" id="PS50943"/>
    </source>
</evidence>
<proteinExistence type="predicted"/>
<dbReference type="InterPro" id="IPR041413">
    <property type="entry name" value="MLTR_LBD"/>
</dbReference>
<dbReference type="Pfam" id="PF13560">
    <property type="entry name" value="HTH_31"/>
    <property type="match status" value="1"/>
</dbReference>
<dbReference type="Pfam" id="PF17765">
    <property type="entry name" value="MLTR_LBD"/>
    <property type="match status" value="1"/>
</dbReference>
<dbReference type="Gene3D" id="1.10.260.40">
    <property type="entry name" value="lambda repressor-like DNA-binding domains"/>
    <property type="match status" value="1"/>
</dbReference>
<dbReference type="PANTHER" id="PTHR35010">
    <property type="entry name" value="BLL4672 PROTEIN-RELATED"/>
    <property type="match status" value="1"/>
</dbReference>
<dbReference type="Proteomes" id="UP000598996">
    <property type="component" value="Unassembled WGS sequence"/>
</dbReference>
<dbReference type="InterPro" id="IPR010982">
    <property type="entry name" value="Lambda_DNA-bd_dom_sf"/>
</dbReference>
<dbReference type="SMART" id="SM00530">
    <property type="entry name" value="HTH_XRE"/>
    <property type="match status" value="1"/>
</dbReference>
<feature type="domain" description="HTH cro/C1-type" evidence="1">
    <location>
        <begin position="40"/>
        <end position="81"/>
    </location>
</feature>
<sequence length="277" mass="30102">MTKLTLGTVLRAWRHRADPADLGLPAAEGERRTPGLRRGEVARLAGVSPEYVKRLEQDRARPSIDVVRALARALRATHEEYGMLARLAGHTLPPGGTVPRQITEGVQRLADRLGDVPLAVYDATWTLLTANRAWAALLGDPAALTGRDRNVLWQIFTSDTVPVRMTDWERHERSLVADLRDAVHRYPADAELDDLAGALLEAGGRFAARWEQPAVARHGGQRKTVSHPVAGDVTLDCDVLTVHDADLRLVMLTVAPGTPDADKLAALTTTAVNPSGR</sequence>
<dbReference type="PANTHER" id="PTHR35010:SF2">
    <property type="entry name" value="BLL4672 PROTEIN"/>
    <property type="match status" value="1"/>
</dbReference>
<dbReference type="InterPro" id="IPR001387">
    <property type="entry name" value="Cro/C1-type_HTH"/>
</dbReference>
<dbReference type="CDD" id="cd00093">
    <property type="entry name" value="HTH_XRE"/>
    <property type="match status" value="1"/>
</dbReference>
<name>A0ABS1VFF6_9ACTN</name>
<dbReference type="SUPFAM" id="SSF47413">
    <property type="entry name" value="lambda repressor-like DNA-binding domains"/>
    <property type="match status" value="1"/>
</dbReference>
<dbReference type="PROSITE" id="PS50943">
    <property type="entry name" value="HTH_CROC1"/>
    <property type="match status" value="1"/>
</dbReference>
<keyword evidence="3" id="KW-1185">Reference proteome</keyword>
<comment type="caution">
    <text evidence="2">The sequence shown here is derived from an EMBL/GenBank/DDBJ whole genome shotgun (WGS) entry which is preliminary data.</text>
</comment>
<organism evidence="2 3">
    <name type="scientific">Paractinoplanes lichenicola</name>
    <dbReference type="NCBI Taxonomy" id="2802976"/>
    <lineage>
        <taxon>Bacteria</taxon>
        <taxon>Bacillati</taxon>
        <taxon>Actinomycetota</taxon>
        <taxon>Actinomycetes</taxon>
        <taxon>Micromonosporales</taxon>
        <taxon>Micromonosporaceae</taxon>
        <taxon>Paractinoplanes</taxon>
    </lineage>
</organism>
<protein>
    <submittedName>
        <fullName evidence="2">Helix-turn-helix domain-containing protein</fullName>
    </submittedName>
</protein>
<reference evidence="2 3" key="1">
    <citation type="submission" date="2021-01" db="EMBL/GenBank/DDBJ databases">
        <title>Actinoplanes sp. nov. LDG1-01 isolated from lichen.</title>
        <authorList>
            <person name="Saeng-In P."/>
            <person name="Phongsopitanun W."/>
            <person name="Kanchanasin P."/>
            <person name="Yuki M."/>
            <person name="Kudo T."/>
            <person name="Ohkuma M."/>
            <person name="Tanasupawat S."/>
        </authorList>
    </citation>
    <scope>NUCLEOTIDE SEQUENCE [LARGE SCALE GENOMIC DNA]</scope>
    <source>
        <strain evidence="2 3">LDG1-01</strain>
    </source>
</reference>
<gene>
    <name evidence="2" type="ORF">JKJ07_03840</name>
</gene>
<dbReference type="RefSeq" id="WP_202989789.1">
    <property type="nucleotide sequence ID" value="NZ_JAENHO010000001.1"/>
</dbReference>